<feature type="region of interest" description="Disordered" evidence="8">
    <location>
        <begin position="358"/>
        <end position="382"/>
    </location>
</feature>
<dbReference type="InterPro" id="IPR007110">
    <property type="entry name" value="Ig-like_dom"/>
</dbReference>
<dbReference type="AlphaFoldDB" id="A0A3S8D7Y1"/>
<keyword evidence="7" id="KW-0325">Glycoprotein</keyword>
<accession>A0A3S8D7Y1</accession>
<dbReference type="PANTHER" id="PTHR23277">
    <property type="entry name" value="NECTIN-RELATED"/>
    <property type="match status" value="1"/>
</dbReference>
<feature type="domain" description="Ig-like" evidence="11">
    <location>
        <begin position="147"/>
        <end position="246"/>
    </location>
</feature>
<evidence type="ECO:0000259" key="11">
    <source>
        <dbReference type="PROSITE" id="PS50835"/>
    </source>
</evidence>
<name>A0A3S8D7Y1_PENJP</name>
<evidence type="ECO:0000256" key="7">
    <source>
        <dbReference type="ARBA" id="ARBA00023180"/>
    </source>
</evidence>
<proteinExistence type="evidence at transcript level"/>
<feature type="transmembrane region" description="Helical" evidence="9">
    <location>
        <begin position="401"/>
        <end position="422"/>
    </location>
</feature>
<dbReference type="InterPro" id="IPR036179">
    <property type="entry name" value="Ig-like_dom_sf"/>
</dbReference>
<organism evidence="12">
    <name type="scientific">Penaeus japonicus</name>
    <name type="common">Kuruma prawn</name>
    <name type="synonym">Marsupenaeus japonicus</name>
    <dbReference type="NCBI Taxonomy" id="27405"/>
    <lineage>
        <taxon>Eukaryota</taxon>
        <taxon>Metazoa</taxon>
        <taxon>Ecdysozoa</taxon>
        <taxon>Arthropoda</taxon>
        <taxon>Crustacea</taxon>
        <taxon>Multicrustacea</taxon>
        <taxon>Malacostraca</taxon>
        <taxon>Eumalacostraca</taxon>
        <taxon>Eucarida</taxon>
        <taxon>Decapoda</taxon>
        <taxon>Dendrobranchiata</taxon>
        <taxon>Penaeoidea</taxon>
        <taxon>Penaeidae</taxon>
        <taxon>Penaeus</taxon>
    </lineage>
</organism>
<dbReference type="GO" id="GO:0007157">
    <property type="term" value="P:heterophilic cell-cell adhesion via plasma membrane cell adhesion molecules"/>
    <property type="evidence" value="ECO:0007669"/>
    <property type="project" value="TreeGrafter"/>
</dbReference>
<dbReference type="InterPro" id="IPR051427">
    <property type="entry name" value="Nectin/Nectin-like"/>
</dbReference>
<dbReference type="SUPFAM" id="SSF48726">
    <property type="entry name" value="Immunoglobulin"/>
    <property type="match status" value="3"/>
</dbReference>
<evidence type="ECO:0000256" key="3">
    <source>
        <dbReference type="ARBA" id="ARBA00022737"/>
    </source>
</evidence>
<evidence type="ECO:0000256" key="8">
    <source>
        <dbReference type="SAM" id="MobiDB-lite"/>
    </source>
</evidence>
<evidence type="ECO:0000256" key="5">
    <source>
        <dbReference type="ARBA" id="ARBA00023136"/>
    </source>
</evidence>
<keyword evidence="6" id="KW-1015">Disulfide bond</keyword>
<dbReference type="InterPro" id="IPR003599">
    <property type="entry name" value="Ig_sub"/>
</dbReference>
<feature type="chain" id="PRO_5019546436" evidence="10">
    <location>
        <begin position="23"/>
        <end position="562"/>
    </location>
</feature>
<keyword evidence="9" id="KW-1133">Transmembrane helix</keyword>
<dbReference type="OrthoDB" id="6369918at2759"/>
<dbReference type="Gene3D" id="2.60.40.10">
    <property type="entry name" value="Immunoglobulins"/>
    <property type="match status" value="3"/>
</dbReference>
<dbReference type="PANTHER" id="PTHR23277:SF108">
    <property type="entry name" value="FASCICLIN-3"/>
    <property type="match status" value="1"/>
</dbReference>
<feature type="domain" description="Ig-like" evidence="11">
    <location>
        <begin position="30"/>
        <end position="142"/>
    </location>
</feature>
<evidence type="ECO:0000256" key="6">
    <source>
        <dbReference type="ARBA" id="ARBA00023157"/>
    </source>
</evidence>
<dbReference type="EMBL" id="MH051890">
    <property type="protein sequence ID" value="AZB50151.1"/>
    <property type="molecule type" value="mRNA"/>
</dbReference>
<reference evidence="12" key="2">
    <citation type="journal article" date="2019" name="PLoS Pathog.">
        <title>The polymeric immunoglobulin receptor-like protein from Marsupenaeus japonicus is a receptor for white spot syndrome virus infection.</title>
        <authorList>
            <person name="Niu G.J."/>
            <person name="Wang S."/>
            <person name="Xu J.D."/>
            <person name="Yang M.C."/>
            <person name="Sun J.J."/>
            <person name="He Z.H."/>
            <person name="Zhao X.F."/>
            <person name="Wang J.X."/>
        </authorList>
    </citation>
    <scope>NUCLEOTIDE SEQUENCE</scope>
</reference>
<keyword evidence="5 9" id="KW-0472">Membrane</keyword>
<feature type="compositionally biased region" description="Basic and acidic residues" evidence="8">
    <location>
        <begin position="439"/>
        <end position="453"/>
    </location>
</feature>
<dbReference type="InterPro" id="IPR013162">
    <property type="entry name" value="CD80_C2-set"/>
</dbReference>
<evidence type="ECO:0000256" key="10">
    <source>
        <dbReference type="SAM" id="SignalP"/>
    </source>
</evidence>
<keyword evidence="4" id="KW-0130">Cell adhesion</keyword>
<evidence type="ECO:0000313" key="12">
    <source>
        <dbReference type="EMBL" id="AZB50151.1"/>
    </source>
</evidence>
<dbReference type="PROSITE" id="PS50835">
    <property type="entry name" value="IG_LIKE"/>
    <property type="match status" value="2"/>
</dbReference>
<evidence type="ECO:0000256" key="9">
    <source>
        <dbReference type="SAM" id="Phobius"/>
    </source>
</evidence>
<dbReference type="SMART" id="SM00409">
    <property type="entry name" value="IG"/>
    <property type="match status" value="2"/>
</dbReference>
<dbReference type="InterPro" id="IPR013783">
    <property type="entry name" value="Ig-like_fold"/>
</dbReference>
<evidence type="ECO:0000256" key="4">
    <source>
        <dbReference type="ARBA" id="ARBA00022889"/>
    </source>
</evidence>
<keyword evidence="12" id="KW-0675">Receptor</keyword>
<comment type="subcellular location">
    <subcellularLocation>
        <location evidence="1">Membrane</location>
        <topology evidence="1">Single-pass membrane protein</topology>
    </subcellularLocation>
</comment>
<evidence type="ECO:0000256" key="1">
    <source>
        <dbReference type="ARBA" id="ARBA00004167"/>
    </source>
</evidence>
<dbReference type="GO" id="GO:0005912">
    <property type="term" value="C:adherens junction"/>
    <property type="evidence" value="ECO:0007669"/>
    <property type="project" value="TreeGrafter"/>
</dbReference>
<dbReference type="Pfam" id="PF08205">
    <property type="entry name" value="C2-set_2"/>
    <property type="match status" value="1"/>
</dbReference>
<dbReference type="GO" id="GO:0007156">
    <property type="term" value="P:homophilic cell adhesion via plasma membrane adhesion molecules"/>
    <property type="evidence" value="ECO:0007669"/>
    <property type="project" value="TreeGrafter"/>
</dbReference>
<evidence type="ECO:0000256" key="2">
    <source>
        <dbReference type="ARBA" id="ARBA00022729"/>
    </source>
</evidence>
<keyword evidence="9" id="KW-0812">Transmembrane</keyword>
<reference evidence="12" key="1">
    <citation type="submission" date="2018-03" db="EMBL/GenBank/DDBJ databases">
        <authorList>
            <person name="Niu G."/>
            <person name="Wang J."/>
        </authorList>
    </citation>
    <scope>NUCLEOTIDE SEQUENCE</scope>
</reference>
<sequence length="562" mass="62239">MCECSFVRVACVALALAAASLAQEYSVDEPNNRDVVFNGVQSSDVSLIFDDADIIVNPGERLDLNCGFQGQYRHCIWELEGAKPIQVQDVYDDVHPGMSRPEVSEGNECGIVINSVSTEQHGKWTCRVFITGNSLEGSKKVIVTVKPTYPILEVDNSQLLEVTSDAETPVKCVVAAARPAVGIRWFLGDKDVTVMAETEETPTDNEGMYKSISTLRRTFEPMENGMMLVCSVSHKTLTVPENASIPLNVVFKPVEKPVSTYYQIRPGSDYEVKLNFSANPPPTRKEWRYGDTFQNIAVSIEIPGAKDRYETYIEELGNGMYTATLRIAGFKEEDANQRYMLVVQNDLGETSYKVRLSMDDAPKDGDSETRDHDKNPSTEYSVSEGIVFDDDTMSNTLSGGAVAGIVIVVLIIVTAVAAAGYARYRQMFCFAPVVTPDPEEGKETKEEHSDTESARGANTTRAANLKNSLGRLTQVFKKPKKEQETKLENIGDDEKRSLTTEDPKKGSPIKEQNVDDKEVVYAELDLGKSESDKKTEVKAEDKTEYAQIVGTVTDNREDEKKE</sequence>
<keyword evidence="3" id="KW-0677">Repeat</keyword>
<feature type="region of interest" description="Disordered" evidence="8">
    <location>
        <begin position="476"/>
        <end position="516"/>
    </location>
</feature>
<dbReference type="GO" id="GO:0016020">
    <property type="term" value="C:membrane"/>
    <property type="evidence" value="ECO:0007669"/>
    <property type="project" value="UniProtKB-SubCell"/>
</dbReference>
<protein>
    <submittedName>
        <fullName evidence="12">Polymeric immunoglobulin receptor-like protein</fullName>
    </submittedName>
</protein>
<feature type="signal peptide" evidence="10">
    <location>
        <begin position="1"/>
        <end position="22"/>
    </location>
</feature>
<feature type="region of interest" description="Disordered" evidence="8">
    <location>
        <begin position="437"/>
        <end position="464"/>
    </location>
</feature>
<keyword evidence="2 10" id="KW-0732">Signal</keyword>
<feature type="compositionally biased region" description="Basic and acidic residues" evidence="8">
    <location>
        <begin position="358"/>
        <end position="376"/>
    </location>
</feature>
<feature type="compositionally biased region" description="Basic and acidic residues" evidence="8">
    <location>
        <begin position="481"/>
        <end position="505"/>
    </location>
</feature>